<feature type="binding site" evidence="4">
    <location>
        <begin position="8"/>
        <end position="15"/>
    </location>
    <ligand>
        <name>ATP</name>
        <dbReference type="ChEBI" id="CHEBI:30616"/>
    </ligand>
</feature>
<dbReference type="PANTHER" id="PTHR30448">
    <property type="entry name" value="RNASE ADAPTER PROTEIN RAPZ"/>
    <property type="match status" value="1"/>
</dbReference>
<evidence type="ECO:0000256" key="3">
    <source>
        <dbReference type="ARBA" id="ARBA00023134"/>
    </source>
</evidence>
<evidence type="ECO:0000256" key="4">
    <source>
        <dbReference type="HAMAP-Rule" id="MF_00636"/>
    </source>
</evidence>
<comment type="caution">
    <text evidence="8">The sequence shown here is derived from an EMBL/GenBank/DDBJ whole genome shotgun (WGS) entry which is preliminary data.</text>
</comment>
<evidence type="ECO:0000256" key="2">
    <source>
        <dbReference type="ARBA" id="ARBA00022840"/>
    </source>
</evidence>
<dbReference type="Pfam" id="PF22740">
    <property type="entry name" value="PapZ_C"/>
    <property type="match status" value="1"/>
</dbReference>
<name>A0A016XMW3_9BURK</name>
<keyword evidence="1 4" id="KW-0547">Nucleotide-binding</keyword>
<feature type="domain" description="RapZ-like N-terminal" evidence="6">
    <location>
        <begin position="1"/>
        <end position="109"/>
    </location>
</feature>
<dbReference type="HAMAP" id="MF_00636">
    <property type="entry name" value="RapZ_like"/>
    <property type="match status" value="1"/>
</dbReference>
<evidence type="ECO:0000313" key="9">
    <source>
        <dbReference type="Proteomes" id="UP000023268"/>
    </source>
</evidence>
<dbReference type="Pfam" id="PF03668">
    <property type="entry name" value="RapZ-like_N"/>
    <property type="match status" value="1"/>
</dbReference>
<feature type="domain" description="RapZ C-terminal" evidence="7">
    <location>
        <begin position="196"/>
        <end position="313"/>
    </location>
</feature>
<dbReference type="InterPro" id="IPR005337">
    <property type="entry name" value="RapZ-like"/>
</dbReference>
<evidence type="ECO:0000259" key="7">
    <source>
        <dbReference type="Pfam" id="PF22740"/>
    </source>
</evidence>
<evidence type="ECO:0000313" key="8">
    <source>
        <dbReference type="EMBL" id="EYC52523.1"/>
    </source>
</evidence>
<dbReference type="InterPro" id="IPR027417">
    <property type="entry name" value="P-loop_NTPase"/>
</dbReference>
<organism evidence="8 9">
    <name type="scientific">Hylemonella gracilis str. Niagara R</name>
    <dbReference type="NCBI Taxonomy" id="1458275"/>
    <lineage>
        <taxon>Bacteria</taxon>
        <taxon>Pseudomonadati</taxon>
        <taxon>Pseudomonadota</taxon>
        <taxon>Betaproteobacteria</taxon>
        <taxon>Burkholderiales</taxon>
        <taxon>Comamonadaceae</taxon>
        <taxon>Hylemonella</taxon>
    </lineage>
</organism>
<gene>
    <name evidence="8" type="ORF">AZ34_16625</name>
</gene>
<proteinExistence type="inferred from homology"/>
<feature type="binding site" evidence="4">
    <location>
        <begin position="57"/>
        <end position="60"/>
    </location>
    <ligand>
        <name>GTP</name>
        <dbReference type="ChEBI" id="CHEBI:37565"/>
    </ligand>
</feature>
<dbReference type="AlphaFoldDB" id="A0A016XMW3"/>
<dbReference type="OrthoDB" id="9784461at2"/>
<dbReference type="Proteomes" id="UP000023268">
    <property type="component" value="Unassembled WGS sequence"/>
</dbReference>
<dbReference type="InterPro" id="IPR053931">
    <property type="entry name" value="RapZ_C"/>
</dbReference>
<dbReference type="RefSeq" id="WP_035610030.1">
    <property type="nucleotide sequence ID" value="NZ_JEMG01000001.1"/>
</dbReference>
<dbReference type="STRING" id="1458275.AZ34_16625"/>
<feature type="region of interest" description="Disordered" evidence="5">
    <location>
        <begin position="105"/>
        <end position="140"/>
    </location>
</feature>
<reference evidence="8 9" key="1">
    <citation type="submission" date="2014-02" db="EMBL/GenBank/DDBJ databases">
        <title>Draft Genome of Hylemonella gracilis isolated from the Niagara River.</title>
        <authorList>
            <person name="Pawlowski D.R."/>
            <person name="Koudelka G.B."/>
        </authorList>
    </citation>
    <scope>NUCLEOTIDE SEQUENCE [LARGE SCALE GENOMIC DNA]</scope>
    <source>
        <strain evidence="8 9">Niagara R</strain>
    </source>
</reference>
<dbReference type="SUPFAM" id="SSF52540">
    <property type="entry name" value="P-loop containing nucleoside triphosphate hydrolases"/>
    <property type="match status" value="1"/>
</dbReference>
<dbReference type="PANTHER" id="PTHR30448:SF0">
    <property type="entry name" value="RNASE ADAPTER PROTEIN RAPZ"/>
    <property type="match status" value="1"/>
</dbReference>
<accession>A0A016XMW3</accession>
<keyword evidence="2 4" id="KW-0067">ATP-binding</keyword>
<evidence type="ECO:0000259" key="6">
    <source>
        <dbReference type="Pfam" id="PF03668"/>
    </source>
</evidence>
<dbReference type="PIRSF" id="PIRSF005052">
    <property type="entry name" value="P-loopkin"/>
    <property type="match status" value="1"/>
</dbReference>
<protein>
    <submittedName>
        <fullName evidence="8">Nucleotide-binding protein</fullName>
    </submittedName>
</protein>
<dbReference type="EMBL" id="JEMG01000001">
    <property type="protein sequence ID" value="EYC52523.1"/>
    <property type="molecule type" value="Genomic_DNA"/>
</dbReference>
<dbReference type="eggNOG" id="COG1660">
    <property type="taxonomic scope" value="Bacteria"/>
</dbReference>
<evidence type="ECO:0000256" key="1">
    <source>
        <dbReference type="ARBA" id="ARBA00022741"/>
    </source>
</evidence>
<dbReference type="GO" id="GO:0005525">
    <property type="term" value="F:GTP binding"/>
    <property type="evidence" value="ECO:0007669"/>
    <property type="project" value="UniProtKB-UniRule"/>
</dbReference>
<sequence length="314" mass="34969">MEIVLITGMSGSGKSVALNALEDAGYYCVDNLPPELLEPFVALEQRQRARHVAIAMDVRSATSLPQLPALLNTLREQGHTIKSLFLDAATDTLVRRYSETRRKHPLSSAPGAIARSGTQTANANDKKAAPSIGKDESAVGEAADPNRALIEAIELERELLADLRDQAQVIDTSVLRAAQLQSYIKEAIRLPGNSLTLVFESFAFKRGIPVDADYVFDVRMLPNPHYEPALKDLTGRDQPVIDYLRAQPEVDQMRQHIERFLNQWLAALLHNHRSYVTVAIGCTGGQHRSVYLVEELAQRFATRWTTLKRHRELG</sequence>
<evidence type="ECO:0000256" key="5">
    <source>
        <dbReference type="SAM" id="MobiDB-lite"/>
    </source>
</evidence>
<keyword evidence="3 4" id="KW-0342">GTP-binding</keyword>
<dbReference type="NCBIfam" id="NF003828">
    <property type="entry name" value="PRK05416.1"/>
    <property type="match status" value="1"/>
</dbReference>
<dbReference type="InterPro" id="IPR053930">
    <property type="entry name" value="RapZ-like_N"/>
</dbReference>
<dbReference type="GO" id="GO:0005524">
    <property type="term" value="F:ATP binding"/>
    <property type="evidence" value="ECO:0007669"/>
    <property type="project" value="UniProtKB-UniRule"/>
</dbReference>
<feature type="compositionally biased region" description="Basic and acidic residues" evidence="5">
    <location>
        <begin position="124"/>
        <end position="137"/>
    </location>
</feature>